<dbReference type="InterPro" id="IPR007848">
    <property type="entry name" value="Small_mtfrase_dom"/>
</dbReference>
<evidence type="ECO:0000313" key="5">
    <source>
        <dbReference type="Proteomes" id="UP000611629"/>
    </source>
</evidence>
<gene>
    <name evidence="4" type="ORF">HZF24_00795</name>
</gene>
<dbReference type="Gene3D" id="3.40.50.150">
    <property type="entry name" value="Vaccinia Virus protein VP39"/>
    <property type="match status" value="1"/>
</dbReference>
<dbReference type="Proteomes" id="UP000611629">
    <property type="component" value="Unassembled WGS sequence"/>
</dbReference>
<protein>
    <submittedName>
        <fullName evidence="4">Class I SAM-dependent methyltransferase</fullName>
    </submittedName>
</protein>
<evidence type="ECO:0000256" key="1">
    <source>
        <dbReference type="ARBA" id="ARBA00022603"/>
    </source>
</evidence>
<keyword evidence="1 4" id="KW-0489">Methyltransferase</keyword>
<feature type="domain" description="Methyltransferase small" evidence="3">
    <location>
        <begin position="28"/>
        <end position="196"/>
    </location>
</feature>
<name>A0A974BGX6_SEDHY</name>
<dbReference type="PRINTS" id="PR00507">
    <property type="entry name" value="N12N6MTFRASE"/>
</dbReference>
<evidence type="ECO:0000313" key="4">
    <source>
        <dbReference type="EMBL" id="NYB72671.1"/>
    </source>
</evidence>
<dbReference type="SUPFAM" id="SSF53335">
    <property type="entry name" value="S-adenosyl-L-methionine-dependent methyltransferases"/>
    <property type="match status" value="1"/>
</dbReference>
<dbReference type="PANTHER" id="PTHR47816:SF4">
    <property type="entry name" value="RIBOSOMAL RNA SMALL SUBUNIT METHYLTRANSFERASE C"/>
    <property type="match status" value="1"/>
</dbReference>
<dbReference type="RefSeq" id="WP_179236355.1">
    <property type="nucleotide sequence ID" value="NZ_JACBNQ010000001.1"/>
</dbReference>
<dbReference type="GO" id="GO:0032259">
    <property type="term" value="P:methylation"/>
    <property type="evidence" value="ECO:0007669"/>
    <property type="project" value="UniProtKB-KW"/>
</dbReference>
<dbReference type="PANTHER" id="PTHR47816">
    <property type="entry name" value="RIBOSOMAL RNA SMALL SUBUNIT METHYLTRANSFERASE C"/>
    <property type="match status" value="1"/>
</dbReference>
<reference evidence="4" key="1">
    <citation type="submission" date="2020-07" db="EMBL/GenBank/DDBJ databases">
        <title>Genomic analysis of a strain of Sedimentibacter Hydroxybenzoicus DSM7310.</title>
        <authorList>
            <person name="Ma S."/>
        </authorList>
    </citation>
    <scope>NUCLEOTIDE SEQUENCE</scope>
    <source>
        <strain evidence="4">DSM 7310</strain>
    </source>
</reference>
<dbReference type="CDD" id="cd02440">
    <property type="entry name" value="AdoMet_MTases"/>
    <property type="match status" value="1"/>
</dbReference>
<dbReference type="EMBL" id="JACBNQ010000001">
    <property type="protein sequence ID" value="NYB72671.1"/>
    <property type="molecule type" value="Genomic_DNA"/>
</dbReference>
<comment type="caution">
    <text evidence="4">The sequence shown here is derived from an EMBL/GenBank/DDBJ whole genome shotgun (WGS) entry which is preliminary data.</text>
</comment>
<sequence>MEHYFNQNPTTEKEIYKFDWNIGQDRFYFYTSNSVFSKTGMDFGSMLLVETVLNENEGFSGSVLDLGCGYGPIGIIIAKLLNKTNVTMSDVNERSLELCSMNAKENKVDGRTEIIKSSGFENINDKYDIIVTNPPIRAGKDTIFSFYEGAYEHLNEGGKLYVVIQKKQGAPSTKTKIESLFNNCETVNKKSGYFIFRAER</sequence>
<dbReference type="AlphaFoldDB" id="A0A974BGX6"/>
<dbReference type="GO" id="GO:0008757">
    <property type="term" value="F:S-adenosylmethionine-dependent methyltransferase activity"/>
    <property type="evidence" value="ECO:0007669"/>
    <property type="project" value="InterPro"/>
</dbReference>
<dbReference type="Pfam" id="PF05175">
    <property type="entry name" value="MTS"/>
    <property type="match status" value="1"/>
</dbReference>
<dbReference type="InterPro" id="IPR029063">
    <property type="entry name" value="SAM-dependent_MTases_sf"/>
</dbReference>
<evidence type="ECO:0000259" key="3">
    <source>
        <dbReference type="Pfam" id="PF05175"/>
    </source>
</evidence>
<dbReference type="InterPro" id="IPR046977">
    <property type="entry name" value="RsmC/RlmG"/>
</dbReference>
<organism evidence="4 5">
    <name type="scientific">Sedimentibacter hydroxybenzoicus DSM 7310</name>
    <dbReference type="NCBI Taxonomy" id="1123245"/>
    <lineage>
        <taxon>Bacteria</taxon>
        <taxon>Bacillati</taxon>
        <taxon>Bacillota</taxon>
        <taxon>Tissierellia</taxon>
        <taxon>Sedimentibacter</taxon>
    </lineage>
</organism>
<evidence type="ECO:0000256" key="2">
    <source>
        <dbReference type="ARBA" id="ARBA00022679"/>
    </source>
</evidence>
<keyword evidence="5" id="KW-1185">Reference proteome</keyword>
<accession>A0A974BGX6</accession>
<proteinExistence type="predicted"/>
<keyword evidence="2" id="KW-0808">Transferase</keyword>